<reference evidence="2 3" key="1">
    <citation type="submission" date="2017-09" db="EMBL/GenBank/DDBJ databases">
        <title>Comparative genomics of rhizobia isolated from Phaseolus vulgaris in China.</title>
        <authorList>
            <person name="Tong W."/>
        </authorList>
    </citation>
    <scope>NUCLEOTIDE SEQUENCE [LARGE SCALE GENOMIC DNA]</scope>
    <source>
        <strain evidence="2 3">Y27</strain>
    </source>
</reference>
<feature type="region of interest" description="Disordered" evidence="1">
    <location>
        <begin position="31"/>
        <end position="70"/>
    </location>
</feature>
<organism evidence="2 3">
    <name type="scientific">Rhizobium anhuiense</name>
    <dbReference type="NCBI Taxonomy" id="1184720"/>
    <lineage>
        <taxon>Bacteria</taxon>
        <taxon>Pseudomonadati</taxon>
        <taxon>Pseudomonadota</taxon>
        <taxon>Alphaproteobacteria</taxon>
        <taxon>Hyphomicrobiales</taxon>
        <taxon>Rhizobiaceae</taxon>
        <taxon>Rhizobium/Agrobacterium group</taxon>
        <taxon>Rhizobium</taxon>
    </lineage>
</organism>
<proteinExistence type="predicted"/>
<evidence type="ECO:0000313" key="3">
    <source>
        <dbReference type="Proteomes" id="UP000219972"/>
    </source>
</evidence>
<evidence type="ECO:0000313" key="2">
    <source>
        <dbReference type="EMBL" id="PDS51107.1"/>
    </source>
</evidence>
<comment type="caution">
    <text evidence="2">The sequence shown here is derived from an EMBL/GenBank/DDBJ whole genome shotgun (WGS) entry which is preliminary data.</text>
</comment>
<feature type="compositionally biased region" description="Basic and acidic residues" evidence="1">
    <location>
        <begin position="56"/>
        <end position="65"/>
    </location>
</feature>
<evidence type="ECO:0000256" key="1">
    <source>
        <dbReference type="SAM" id="MobiDB-lite"/>
    </source>
</evidence>
<name>A0ABX4JA28_9HYPH</name>
<dbReference type="EMBL" id="NWSL01000008">
    <property type="protein sequence ID" value="PDS51107.1"/>
    <property type="molecule type" value="Genomic_DNA"/>
</dbReference>
<gene>
    <name evidence="2" type="ORF">CO662_14520</name>
</gene>
<dbReference type="Proteomes" id="UP000219972">
    <property type="component" value="Unassembled WGS sequence"/>
</dbReference>
<keyword evidence="3" id="KW-1185">Reference proteome</keyword>
<sequence>MGVSSGFATAQPLRHPEGGWAYFQATDQHTDGRHLGAGAMGNGSGGDEGHVQTPEVDGRHSRSADGKAAGDQSCICIILNMIQVLIWTSRRGRPKEV</sequence>
<accession>A0ABX4JA28</accession>
<protein>
    <submittedName>
        <fullName evidence="2">Uncharacterized protein</fullName>
    </submittedName>
</protein>